<dbReference type="AlphaFoldDB" id="A0A7J6MFJ0"/>
<evidence type="ECO:0008006" key="10">
    <source>
        <dbReference type="Google" id="ProtNLM"/>
    </source>
</evidence>
<gene>
    <name evidence="7" type="ORF">FOL46_009619</name>
    <name evidence="6" type="ORF">FOZ61_000524</name>
</gene>
<comment type="caution">
    <text evidence="6">The sequence shown here is derived from an EMBL/GenBank/DDBJ whole genome shotgun (WGS) entry which is preliminary data.</text>
</comment>
<feature type="transmembrane region" description="Helical" evidence="5">
    <location>
        <begin position="114"/>
        <end position="141"/>
    </location>
</feature>
<accession>A0A7J6MFJ0</accession>
<evidence type="ECO:0000256" key="5">
    <source>
        <dbReference type="SAM" id="Phobius"/>
    </source>
</evidence>
<reference evidence="8 9" key="1">
    <citation type="submission" date="2020-04" db="EMBL/GenBank/DDBJ databases">
        <title>Perkinsus olseni comparative genomics.</title>
        <authorList>
            <person name="Bogema D.R."/>
        </authorList>
    </citation>
    <scope>NUCLEOTIDE SEQUENCE [LARGE SCALE GENOMIC DNA]</scope>
    <source>
        <strain evidence="6">ATCC PRA-179</strain>
        <strain evidence="7">ATCC PRA-31</strain>
    </source>
</reference>
<protein>
    <recommendedName>
        <fullName evidence="10">UbiA prenyltransferase domain-containing protein 1</fullName>
    </recommendedName>
</protein>
<dbReference type="InterPro" id="IPR000537">
    <property type="entry name" value="UbiA_prenyltransferase"/>
</dbReference>
<evidence type="ECO:0000313" key="6">
    <source>
        <dbReference type="EMBL" id="KAF4670335.1"/>
    </source>
</evidence>
<dbReference type="EMBL" id="JABAHT010000011">
    <property type="protein sequence ID" value="KAF4670335.1"/>
    <property type="molecule type" value="Genomic_DNA"/>
</dbReference>
<comment type="subcellular location">
    <subcellularLocation>
        <location evidence="1">Membrane</location>
        <topology evidence="1">Multi-pass membrane protein</topology>
    </subcellularLocation>
</comment>
<evidence type="ECO:0000256" key="2">
    <source>
        <dbReference type="ARBA" id="ARBA00022692"/>
    </source>
</evidence>
<dbReference type="Pfam" id="PF01040">
    <property type="entry name" value="UbiA"/>
    <property type="match status" value="1"/>
</dbReference>
<keyword evidence="2 5" id="KW-0812">Transmembrane</keyword>
<evidence type="ECO:0000256" key="4">
    <source>
        <dbReference type="ARBA" id="ARBA00023136"/>
    </source>
</evidence>
<organism evidence="6 8">
    <name type="scientific">Perkinsus olseni</name>
    <name type="common">Perkinsus atlanticus</name>
    <dbReference type="NCBI Taxonomy" id="32597"/>
    <lineage>
        <taxon>Eukaryota</taxon>
        <taxon>Sar</taxon>
        <taxon>Alveolata</taxon>
        <taxon>Perkinsozoa</taxon>
        <taxon>Perkinsea</taxon>
        <taxon>Perkinsida</taxon>
        <taxon>Perkinsidae</taxon>
        <taxon>Perkinsus</taxon>
    </lineage>
</organism>
<evidence type="ECO:0000313" key="9">
    <source>
        <dbReference type="Proteomes" id="UP000572268"/>
    </source>
</evidence>
<dbReference type="Proteomes" id="UP000572268">
    <property type="component" value="Unassembled WGS sequence"/>
</dbReference>
<name>A0A7J6MFJ0_PEROL</name>
<keyword evidence="3 5" id="KW-1133">Transmembrane helix</keyword>
<dbReference type="EMBL" id="JABANN010000009">
    <property type="protein sequence ID" value="KAF4675829.1"/>
    <property type="molecule type" value="Genomic_DNA"/>
</dbReference>
<dbReference type="OrthoDB" id="438596at2759"/>
<evidence type="ECO:0000256" key="1">
    <source>
        <dbReference type="ARBA" id="ARBA00004141"/>
    </source>
</evidence>
<dbReference type="GO" id="GO:0016020">
    <property type="term" value="C:membrane"/>
    <property type="evidence" value="ECO:0007669"/>
    <property type="project" value="UniProtKB-SubCell"/>
</dbReference>
<evidence type="ECO:0000313" key="8">
    <source>
        <dbReference type="Proteomes" id="UP000570595"/>
    </source>
</evidence>
<evidence type="ECO:0000256" key="3">
    <source>
        <dbReference type="ARBA" id="ARBA00022989"/>
    </source>
</evidence>
<feature type="transmembrane region" description="Helical" evidence="5">
    <location>
        <begin position="60"/>
        <end position="78"/>
    </location>
</feature>
<evidence type="ECO:0000313" key="7">
    <source>
        <dbReference type="EMBL" id="KAF4675829.1"/>
    </source>
</evidence>
<sequence>MFGMSDMVDFDVDQLHARKGNYTWGARASKVELAQLPLMMAISNLCPMVILVAATGHMSSLIWVLGFFLCGWMFHWLAMARGQLFGEILDIEDDAQVGKNTTAVKIGEMRSQQLMFALTVCLALVSYILVGSVVLTVYYVVDMVLSVFSLLAPERIAIDEASFKSRSYGRCSPEQLDLASF</sequence>
<dbReference type="GO" id="GO:0016765">
    <property type="term" value="F:transferase activity, transferring alkyl or aryl (other than methyl) groups"/>
    <property type="evidence" value="ECO:0007669"/>
    <property type="project" value="InterPro"/>
</dbReference>
<keyword evidence="4 5" id="KW-0472">Membrane</keyword>
<proteinExistence type="predicted"/>
<dbReference type="Proteomes" id="UP000570595">
    <property type="component" value="Unassembled WGS sequence"/>
</dbReference>